<dbReference type="Pfam" id="PF07732">
    <property type="entry name" value="Cu-oxidase_3"/>
    <property type="match status" value="1"/>
</dbReference>
<dbReference type="SUPFAM" id="SSF49503">
    <property type="entry name" value="Cupredoxins"/>
    <property type="match status" value="1"/>
</dbReference>
<accession>A0AAD5VMT5</accession>
<name>A0AAD5VMT5_9AGAR</name>
<comment type="caution">
    <text evidence="4">The sequence shown here is derived from an EMBL/GenBank/DDBJ whole genome shotgun (WGS) entry which is preliminary data.</text>
</comment>
<dbReference type="Proteomes" id="UP001213000">
    <property type="component" value="Unassembled WGS sequence"/>
</dbReference>
<proteinExistence type="inferred from homology"/>
<dbReference type="AlphaFoldDB" id="A0AAD5VMT5"/>
<keyword evidence="2" id="KW-0732">Signal</keyword>
<keyword evidence="5" id="KW-1185">Reference proteome</keyword>
<comment type="similarity">
    <text evidence="1">Belongs to the multicopper oxidase family.</text>
</comment>
<feature type="chain" id="PRO_5041929100" description="Plastocyanin-like domain-containing protein" evidence="2">
    <location>
        <begin position="21"/>
        <end position="82"/>
    </location>
</feature>
<evidence type="ECO:0000259" key="3">
    <source>
        <dbReference type="Pfam" id="PF07732"/>
    </source>
</evidence>
<dbReference type="EMBL" id="JANIEX010001315">
    <property type="protein sequence ID" value="KAJ3559358.1"/>
    <property type="molecule type" value="Genomic_DNA"/>
</dbReference>
<feature type="signal peptide" evidence="2">
    <location>
        <begin position="1"/>
        <end position="20"/>
    </location>
</feature>
<dbReference type="GO" id="GO:0005507">
    <property type="term" value="F:copper ion binding"/>
    <property type="evidence" value="ECO:0007669"/>
    <property type="project" value="InterPro"/>
</dbReference>
<dbReference type="InterPro" id="IPR011707">
    <property type="entry name" value="Cu-oxidase-like_N"/>
</dbReference>
<sequence length="82" mass="8920">MKLAVSTLLLALLQSHSAFSAVVKRETKQVELDIVNTQLAPDGFMRSMITANGQYPGPLITANKGDTLEVTLNNKLVRLILP</sequence>
<protein>
    <recommendedName>
        <fullName evidence="3">Plastocyanin-like domain-containing protein</fullName>
    </recommendedName>
</protein>
<reference evidence="4" key="1">
    <citation type="submission" date="2022-07" db="EMBL/GenBank/DDBJ databases">
        <title>Genome Sequence of Leucocoprinus birnbaumii.</title>
        <authorList>
            <person name="Buettner E."/>
        </authorList>
    </citation>
    <scope>NUCLEOTIDE SEQUENCE</scope>
    <source>
        <strain evidence="4">VT141</strain>
    </source>
</reference>
<organism evidence="4 5">
    <name type="scientific">Leucocoprinus birnbaumii</name>
    <dbReference type="NCBI Taxonomy" id="56174"/>
    <lineage>
        <taxon>Eukaryota</taxon>
        <taxon>Fungi</taxon>
        <taxon>Dikarya</taxon>
        <taxon>Basidiomycota</taxon>
        <taxon>Agaricomycotina</taxon>
        <taxon>Agaricomycetes</taxon>
        <taxon>Agaricomycetidae</taxon>
        <taxon>Agaricales</taxon>
        <taxon>Agaricineae</taxon>
        <taxon>Agaricaceae</taxon>
        <taxon>Leucocoprinus</taxon>
    </lineage>
</organism>
<evidence type="ECO:0000256" key="2">
    <source>
        <dbReference type="SAM" id="SignalP"/>
    </source>
</evidence>
<evidence type="ECO:0000313" key="4">
    <source>
        <dbReference type="EMBL" id="KAJ3559358.1"/>
    </source>
</evidence>
<dbReference type="InterPro" id="IPR008972">
    <property type="entry name" value="Cupredoxin"/>
</dbReference>
<evidence type="ECO:0000313" key="5">
    <source>
        <dbReference type="Proteomes" id="UP001213000"/>
    </source>
</evidence>
<feature type="domain" description="Plastocyanin-like" evidence="3">
    <location>
        <begin position="36"/>
        <end position="76"/>
    </location>
</feature>
<evidence type="ECO:0000256" key="1">
    <source>
        <dbReference type="ARBA" id="ARBA00010609"/>
    </source>
</evidence>
<gene>
    <name evidence="4" type="ORF">NP233_g11280</name>
</gene>
<dbReference type="Gene3D" id="2.60.40.420">
    <property type="entry name" value="Cupredoxins - blue copper proteins"/>
    <property type="match status" value="1"/>
</dbReference>